<protein>
    <submittedName>
        <fullName evidence="2">Uncharacterized protein</fullName>
    </submittedName>
</protein>
<dbReference type="Proteomes" id="UP001500979">
    <property type="component" value="Unassembled WGS sequence"/>
</dbReference>
<evidence type="ECO:0000313" key="2">
    <source>
        <dbReference type="EMBL" id="GAA2798938.1"/>
    </source>
</evidence>
<reference evidence="2 3" key="1">
    <citation type="journal article" date="2019" name="Int. J. Syst. Evol. Microbiol.">
        <title>The Global Catalogue of Microorganisms (GCM) 10K type strain sequencing project: providing services to taxonomists for standard genome sequencing and annotation.</title>
        <authorList>
            <consortium name="The Broad Institute Genomics Platform"/>
            <consortium name="The Broad Institute Genome Sequencing Center for Infectious Disease"/>
            <person name="Wu L."/>
            <person name="Ma J."/>
        </authorList>
    </citation>
    <scope>NUCLEOTIDE SEQUENCE [LARGE SCALE GENOMIC DNA]</scope>
    <source>
        <strain evidence="2 3">JCM 9383</strain>
    </source>
</reference>
<name>A0ABN3VGR5_9PSEU</name>
<proteinExistence type="predicted"/>
<comment type="caution">
    <text evidence="2">The sequence shown here is derived from an EMBL/GenBank/DDBJ whole genome shotgun (WGS) entry which is preliminary data.</text>
</comment>
<gene>
    <name evidence="2" type="ORF">GCM10010470_37640</name>
</gene>
<feature type="region of interest" description="Disordered" evidence="1">
    <location>
        <begin position="43"/>
        <end position="69"/>
    </location>
</feature>
<keyword evidence="3" id="KW-1185">Reference proteome</keyword>
<organism evidence="2 3">
    <name type="scientific">Saccharopolyspora taberi</name>
    <dbReference type="NCBI Taxonomy" id="60895"/>
    <lineage>
        <taxon>Bacteria</taxon>
        <taxon>Bacillati</taxon>
        <taxon>Actinomycetota</taxon>
        <taxon>Actinomycetes</taxon>
        <taxon>Pseudonocardiales</taxon>
        <taxon>Pseudonocardiaceae</taxon>
        <taxon>Saccharopolyspora</taxon>
    </lineage>
</organism>
<feature type="compositionally biased region" description="Basic and acidic residues" evidence="1">
    <location>
        <begin position="46"/>
        <end position="69"/>
    </location>
</feature>
<accession>A0ABN3VGR5</accession>
<evidence type="ECO:0000313" key="3">
    <source>
        <dbReference type="Proteomes" id="UP001500979"/>
    </source>
</evidence>
<evidence type="ECO:0000256" key="1">
    <source>
        <dbReference type="SAM" id="MobiDB-lite"/>
    </source>
</evidence>
<sequence length="69" mass="7908">MPATSRKARLMHHLVLHLVRTARYWRELSLLCWLSLVYPPRRRRSATGEHGDDGPAPLREPDGKPDAPV</sequence>
<dbReference type="EMBL" id="BAAAUX010000015">
    <property type="protein sequence ID" value="GAA2798938.1"/>
    <property type="molecule type" value="Genomic_DNA"/>
</dbReference>